<evidence type="ECO:0000256" key="4">
    <source>
        <dbReference type="ARBA" id="ARBA00022842"/>
    </source>
</evidence>
<comment type="similarity">
    <text evidence="2">Belongs to the FPP/GGPP synthase family.</text>
</comment>
<dbReference type="Proteomes" id="UP000238479">
    <property type="component" value="Chromosome 3"/>
</dbReference>
<dbReference type="Gramene" id="PRQ43216">
    <property type="protein sequence ID" value="PRQ43216"/>
    <property type="gene ID" value="RchiOBHm_Chr3g0466051"/>
</dbReference>
<accession>A0A2P6R9W5</accession>
<sequence>MVEKAESINRALDAAVSLKDPITIHEAMRYSLLAGGKRVRPVLCVAACQLVRGSESVAVLAACAVKMIHTMSLIHDDLTCMDNDELCRGKPTNHKVFGEDVTVLAGDELFSFAFEHLALSTVGVEPSRIVRAVEELARSIGSEGLVAGQVVDTHSEGLSDVGLDRVPGVQTPPQNCSSS</sequence>
<dbReference type="OMA" id="NDELCRG"/>
<evidence type="ECO:0000256" key="3">
    <source>
        <dbReference type="ARBA" id="ARBA00022723"/>
    </source>
</evidence>
<dbReference type="InterPro" id="IPR000092">
    <property type="entry name" value="Polyprenyl_synt"/>
</dbReference>
<dbReference type="Gene3D" id="1.10.600.10">
    <property type="entry name" value="Farnesyl Diphosphate Synthase"/>
    <property type="match status" value="1"/>
</dbReference>
<comment type="cofactor">
    <cofactor evidence="1">
        <name>Mg(2+)</name>
        <dbReference type="ChEBI" id="CHEBI:18420"/>
    </cofactor>
</comment>
<dbReference type="SUPFAM" id="SSF48576">
    <property type="entry name" value="Terpenoid synthases"/>
    <property type="match status" value="1"/>
</dbReference>
<dbReference type="Pfam" id="PF00348">
    <property type="entry name" value="polyprenyl_synt"/>
    <property type="match status" value="1"/>
</dbReference>
<name>A0A2P6R9W5_ROSCH</name>
<reference evidence="6 7" key="1">
    <citation type="journal article" date="2018" name="Nat. Genet.">
        <title>The Rosa genome provides new insights in the design of modern roses.</title>
        <authorList>
            <person name="Bendahmane M."/>
        </authorList>
    </citation>
    <scope>NUCLEOTIDE SEQUENCE [LARGE SCALE GENOMIC DNA]</scope>
    <source>
        <strain evidence="7">cv. Old Blush</strain>
    </source>
</reference>
<evidence type="ECO:0000256" key="2">
    <source>
        <dbReference type="ARBA" id="ARBA00006706"/>
    </source>
</evidence>
<evidence type="ECO:0000313" key="7">
    <source>
        <dbReference type="Proteomes" id="UP000238479"/>
    </source>
</evidence>
<evidence type="ECO:0000256" key="1">
    <source>
        <dbReference type="ARBA" id="ARBA00001946"/>
    </source>
</evidence>
<dbReference type="AlphaFoldDB" id="A0A2P6R9W5"/>
<dbReference type="GO" id="GO:0004311">
    <property type="term" value="F:geranylgeranyl diphosphate synthase activity"/>
    <property type="evidence" value="ECO:0007669"/>
    <property type="project" value="UniProtKB-EC"/>
</dbReference>
<evidence type="ECO:0000313" key="6">
    <source>
        <dbReference type="EMBL" id="PRQ43216.1"/>
    </source>
</evidence>
<feature type="region of interest" description="Disordered" evidence="5">
    <location>
        <begin position="158"/>
        <end position="179"/>
    </location>
</feature>
<protein>
    <submittedName>
        <fullName evidence="6">Putative geranylgeranyl diphosphate synthase</fullName>
        <ecNumber evidence="6">2.5.1.29</ecNumber>
    </submittedName>
</protein>
<comment type="caution">
    <text evidence="6">The sequence shown here is derived from an EMBL/GenBank/DDBJ whole genome shotgun (WGS) entry which is preliminary data.</text>
</comment>
<dbReference type="EC" id="2.5.1.29" evidence="6"/>
<dbReference type="PANTHER" id="PTHR43281:SF24">
    <property type="entry name" value="OS07G0580900 PROTEIN"/>
    <property type="match status" value="1"/>
</dbReference>
<dbReference type="STRING" id="74649.A0A2P6R9W5"/>
<dbReference type="GO" id="GO:0046872">
    <property type="term" value="F:metal ion binding"/>
    <property type="evidence" value="ECO:0007669"/>
    <property type="project" value="UniProtKB-KW"/>
</dbReference>
<dbReference type="PANTHER" id="PTHR43281">
    <property type="entry name" value="FARNESYL DIPHOSPHATE SYNTHASE"/>
    <property type="match status" value="1"/>
</dbReference>
<keyword evidence="3" id="KW-0479">Metal-binding</keyword>
<dbReference type="EMBL" id="PDCK01000041">
    <property type="protein sequence ID" value="PRQ43216.1"/>
    <property type="molecule type" value="Genomic_DNA"/>
</dbReference>
<keyword evidence="6" id="KW-0808">Transferase</keyword>
<evidence type="ECO:0000256" key="5">
    <source>
        <dbReference type="SAM" id="MobiDB-lite"/>
    </source>
</evidence>
<dbReference type="InterPro" id="IPR008949">
    <property type="entry name" value="Isoprenoid_synthase_dom_sf"/>
</dbReference>
<organism evidence="6 7">
    <name type="scientific">Rosa chinensis</name>
    <name type="common">China rose</name>
    <dbReference type="NCBI Taxonomy" id="74649"/>
    <lineage>
        <taxon>Eukaryota</taxon>
        <taxon>Viridiplantae</taxon>
        <taxon>Streptophyta</taxon>
        <taxon>Embryophyta</taxon>
        <taxon>Tracheophyta</taxon>
        <taxon>Spermatophyta</taxon>
        <taxon>Magnoliopsida</taxon>
        <taxon>eudicotyledons</taxon>
        <taxon>Gunneridae</taxon>
        <taxon>Pentapetalae</taxon>
        <taxon>rosids</taxon>
        <taxon>fabids</taxon>
        <taxon>Rosales</taxon>
        <taxon>Rosaceae</taxon>
        <taxon>Rosoideae</taxon>
        <taxon>Rosoideae incertae sedis</taxon>
        <taxon>Rosa</taxon>
    </lineage>
</organism>
<keyword evidence="7" id="KW-1185">Reference proteome</keyword>
<dbReference type="GO" id="GO:0008299">
    <property type="term" value="P:isoprenoid biosynthetic process"/>
    <property type="evidence" value="ECO:0007669"/>
    <property type="project" value="InterPro"/>
</dbReference>
<proteinExistence type="inferred from homology"/>
<gene>
    <name evidence="6" type="ORF">RchiOBHm_Chr3g0466051</name>
</gene>
<keyword evidence="4" id="KW-0460">Magnesium</keyword>